<accession>A0A1H3LD37</accession>
<feature type="domain" description="VOC" evidence="1">
    <location>
        <begin position="3"/>
        <end position="123"/>
    </location>
</feature>
<dbReference type="Proteomes" id="UP000198891">
    <property type="component" value="Unassembled WGS sequence"/>
</dbReference>
<dbReference type="OrthoDB" id="9804907at2"/>
<dbReference type="STRING" id="381665.SAMN05216554_0911"/>
<dbReference type="RefSeq" id="WP_092549351.1">
    <property type="nucleotide sequence ID" value="NZ_FNPZ01000001.1"/>
</dbReference>
<evidence type="ECO:0000259" key="1">
    <source>
        <dbReference type="PROSITE" id="PS51819"/>
    </source>
</evidence>
<name>A0A1H3LD37_9MICO</name>
<dbReference type="EMBL" id="FNPZ01000001">
    <property type="protein sequence ID" value="SDY61785.1"/>
    <property type="molecule type" value="Genomic_DNA"/>
</dbReference>
<dbReference type="Gene3D" id="3.10.180.10">
    <property type="entry name" value="2,3-Dihydroxybiphenyl 1,2-Dioxygenase, domain 1"/>
    <property type="match status" value="1"/>
</dbReference>
<dbReference type="Pfam" id="PF00903">
    <property type="entry name" value="Glyoxalase"/>
    <property type="match status" value="1"/>
</dbReference>
<dbReference type="InterPro" id="IPR029068">
    <property type="entry name" value="Glyas_Bleomycin-R_OHBP_Dase"/>
</dbReference>
<keyword evidence="3" id="KW-1185">Reference proteome</keyword>
<dbReference type="SUPFAM" id="SSF54593">
    <property type="entry name" value="Glyoxalase/Bleomycin resistance protein/Dihydroxybiphenyl dioxygenase"/>
    <property type="match status" value="1"/>
</dbReference>
<evidence type="ECO:0000313" key="3">
    <source>
        <dbReference type="Proteomes" id="UP000198891"/>
    </source>
</evidence>
<dbReference type="AlphaFoldDB" id="A0A1H3LD37"/>
<dbReference type="PROSITE" id="PS51819">
    <property type="entry name" value="VOC"/>
    <property type="match status" value="1"/>
</dbReference>
<organism evidence="2 3">
    <name type="scientific">Herbiconiux ginsengi</name>
    <dbReference type="NCBI Taxonomy" id="381665"/>
    <lineage>
        <taxon>Bacteria</taxon>
        <taxon>Bacillati</taxon>
        <taxon>Actinomycetota</taxon>
        <taxon>Actinomycetes</taxon>
        <taxon>Micrococcales</taxon>
        <taxon>Microbacteriaceae</taxon>
        <taxon>Herbiconiux</taxon>
    </lineage>
</organism>
<dbReference type="InterPro" id="IPR037523">
    <property type="entry name" value="VOC_core"/>
</dbReference>
<gene>
    <name evidence="2" type="ORF">SAMN05216554_0911</name>
</gene>
<sequence length="129" mass="14728">MLKEQHTVLPASDLQRARGYYHDKLELDPNEEHEGVLIYRQNEGSGFELYETENAGTAQNTQMGWMTDDLRSEMQRMRDHGVVFEEYDFPEMKTVDGIVTMPDGSMAAWFRDSEGNFLCVSQRAPGMGG</sequence>
<protein>
    <recommendedName>
        <fullName evidence="1">VOC domain-containing protein</fullName>
    </recommendedName>
</protein>
<reference evidence="2 3" key="1">
    <citation type="submission" date="2016-10" db="EMBL/GenBank/DDBJ databases">
        <authorList>
            <person name="de Groot N.N."/>
        </authorList>
    </citation>
    <scope>NUCLEOTIDE SEQUENCE [LARGE SCALE GENOMIC DNA]</scope>
    <source>
        <strain evidence="2 3">CGMCC 4.3491</strain>
    </source>
</reference>
<evidence type="ECO:0000313" key="2">
    <source>
        <dbReference type="EMBL" id="SDY61785.1"/>
    </source>
</evidence>
<proteinExistence type="predicted"/>
<dbReference type="InterPro" id="IPR004360">
    <property type="entry name" value="Glyas_Fos-R_dOase_dom"/>
</dbReference>